<reference evidence="7" key="1">
    <citation type="submission" date="2020-04" db="EMBL/GenBank/DDBJ databases">
        <authorList>
            <person name="Neveu A P."/>
        </authorList>
    </citation>
    <scope>NUCLEOTIDE SEQUENCE</scope>
    <source>
        <tissue evidence="7">Whole embryo</tissue>
    </source>
</reference>
<feature type="region of interest" description="Disordered" evidence="5">
    <location>
        <begin position="25"/>
        <end position="54"/>
    </location>
</feature>
<dbReference type="SUPFAM" id="SSF54001">
    <property type="entry name" value="Cysteine proteinases"/>
    <property type="match status" value="1"/>
</dbReference>
<sequence length="530" mass="61775">MSESVTKKVKPRFSFYERRESFFKKEDRESSLKSSKAAFSATTQRKSASHNKSHTMFDKMFRQSPNKYANRIAKHPYKRPCQINEIERCTDIKQRDQYRLLIEQYRNKSLAETENIFCKHHYWKKTPEQPETKKQADLFIDLCSTPSPSENLSIRKGNVPDLLSMSRNDTSTSQFIIPTSKYKGDLTKNVPASTLQSRFEKEIKSESVLKTPSKTFTAQNLFTPKTSSSSPIDWFSPKSPYLAKNFVHDLVKTYGRREQERKRILVEEETRARLLHEKRQIKEELLAELLEQRLKVTPKEPEPVEELSEEAESKVDDALIPFPPHQVLVEAFNISITREHMATLSGLNWLNDEVINFYMELIVERSKVTDNLPSAHAMNTFFYPKLSKQGYKSVRRWTKKVDIFSKSLVIFPVHLGVHWTLAIADFRCKELRYYDSMGGINTECLTTLKEYLESEHMDKKKTTYDASDWKTMSCSNQDIPQQLNGSDCGVFTCTFAEFLSRDAPLNFTQSHMPLLRRTMVWEILNKSLTR</sequence>
<dbReference type="GO" id="GO:0016926">
    <property type="term" value="P:protein desumoylation"/>
    <property type="evidence" value="ECO:0007669"/>
    <property type="project" value="TreeGrafter"/>
</dbReference>
<feature type="compositionally biased region" description="Low complexity" evidence="5">
    <location>
        <begin position="32"/>
        <end position="41"/>
    </location>
</feature>
<comment type="similarity">
    <text evidence="1">Belongs to the peptidase C48 family.</text>
</comment>
<dbReference type="GO" id="GO:0016929">
    <property type="term" value="F:deSUMOylase activity"/>
    <property type="evidence" value="ECO:0007669"/>
    <property type="project" value="TreeGrafter"/>
</dbReference>
<dbReference type="Gene3D" id="3.40.395.10">
    <property type="entry name" value="Adenoviral Proteinase, Chain A"/>
    <property type="match status" value="1"/>
</dbReference>
<evidence type="ECO:0000256" key="2">
    <source>
        <dbReference type="ARBA" id="ARBA00022670"/>
    </source>
</evidence>
<dbReference type="GO" id="GO:0080090">
    <property type="term" value="P:regulation of primary metabolic process"/>
    <property type="evidence" value="ECO:0007669"/>
    <property type="project" value="UniProtKB-ARBA"/>
</dbReference>
<dbReference type="Pfam" id="PF02902">
    <property type="entry name" value="Peptidase_C48"/>
    <property type="match status" value="1"/>
</dbReference>
<keyword evidence="3" id="KW-0378">Hydrolase</keyword>
<dbReference type="AlphaFoldDB" id="A0A6F9DSI5"/>
<organism evidence="7">
    <name type="scientific">Phallusia mammillata</name>
    <dbReference type="NCBI Taxonomy" id="59560"/>
    <lineage>
        <taxon>Eukaryota</taxon>
        <taxon>Metazoa</taxon>
        <taxon>Chordata</taxon>
        <taxon>Tunicata</taxon>
        <taxon>Ascidiacea</taxon>
        <taxon>Phlebobranchia</taxon>
        <taxon>Ascidiidae</taxon>
        <taxon>Phallusia</taxon>
    </lineage>
</organism>
<dbReference type="PANTHER" id="PTHR12606">
    <property type="entry name" value="SENTRIN/SUMO-SPECIFIC PROTEASE"/>
    <property type="match status" value="1"/>
</dbReference>
<evidence type="ECO:0000259" key="6">
    <source>
        <dbReference type="PROSITE" id="PS50600"/>
    </source>
</evidence>
<dbReference type="InterPro" id="IPR003653">
    <property type="entry name" value="Peptidase_C48_C"/>
</dbReference>
<dbReference type="PANTHER" id="PTHR12606:SF141">
    <property type="entry name" value="GH15225P-RELATED"/>
    <property type="match status" value="1"/>
</dbReference>
<evidence type="ECO:0000256" key="3">
    <source>
        <dbReference type="ARBA" id="ARBA00022801"/>
    </source>
</evidence>
<protein>
    <submittedName>
        <fullName evidence="7">Sentrin-specific protease 1</fullName>
    </submittedName>
</protein>
<gene>
    <name evidence="7" type="primary">Senp1</name>
</gene>
<dbReference type="GO" id="GO:0060255">
    <property type="term" value="P:regulation of macromolecule metabolic process"/>
    <property type="evidence" value="ECO:0007669"/>
    <property type="project" value="UniProtKB-ARBA"/>
</dbReference>
<name>A0A6F9DSI5_9ASCI</name>
<evidence type="ECO:0000313" key="7">
    <source>
        <dbReference type="EMBL" id="CAB3265968.1"/>
    </source>
</evidence>
<evidence type="ECO:0000256" key="5">
    <source>
        <dbReference type="SAM" id="MobiDB-lite"/>
    </source>
</evidence>
<feature type="domain" description="Ubiquitin-like protease family profile" evidence="6">
    <location>
        <begin position="334"/>
        <end position="499"/>
    </location>
</feature>
<dbReference type="GO" id="GO:0005634">
    <property type="term" value="C:nucleus"/>
    <property type="evidence" value="ECO:0007669"/>
    <property type="project" value="TreeGrafter"/>
</dbReference>
<dbReference type="GO" id="GO:0006508">
    <property type="term" value="P:proteolysis"/>
    <property type="evidence" value="ECO:0007669"/>
    <property type="project" value="UniProtKB-KW"/>
</dbReference>
<dbReference type="EMBL" id="LR790106">
    <property type="protein sequence ID" value="CAB3265968.1"/>
    <property type="molecule type" value="mRNA"/>
</dbReference>
<dbReference type="PROSITE" id="PS50600">
    <property type="entry name" value="ULP_PROTEASE"/>
    <property type="match status" value="1"/>
</dbReference>
<dbReference type="FunFam" id="3.40.395.10:FF:000001">
    <property type="entry name" value="Sentrin-specific protease 1"/>
    <property type="match status" value="1"/>
</dbReference>
<accession>A0A6F9DSI5</accession>
<keyword evidence="2 7" id="KW-0645">Protease</keyword>
<evidence type="ECO:0000256" key="1">
    <source>
        <dbReference type="ARBA" id="ARBA00005234"/>
    </source>
</evidence>
<proteinExistence type="evidence at transcript level"/>
<keyword evidence="4" id="KW-0788">Thiol protease</keyword>
<evidence type="ECO:0000256" key="4">
    <source>
        <dbReference type="ARBA" id="ARBA00022807"/>
    </source>
</evidence>
<dbReference type="InterPro" id="IPR038765">
    <property type="entry name" value="Papain-like_cys_pep_sf"/>
</dbReference>